<dbReference type="InterPro" id="IPR000792">
    <property type="entry name" value="Tscrpt_reg_LuxR_C"/>
</dbReference>
<dbReference type="EMBL" id="BAAAMY010000009">
    <property type="protein sequence ID" value="GAA1928052.1"/>
    <property type="molecule type" value="Genomic_DNA"/>
</dbReference>
<dbReference type="InterPro" id="IPR036388">
    <property type="entry name" value="WH-like_DNA-bd_sf"/>
</dbReference>
<comment type="caution">
    <text evidence="2">The sequence shown here is derived from an EMBL/GenBank/DDBJ whole genome shotgun (WGS) entry which is preliminary data.</text>
</comment>
<feature type="domain" description="HTH luxR-type" evidence="1">
    <location>
        <begin position="194"/>
        <end position="251"/>
    </location>
</feature>
<evidence type="ECO:0000313" key="3">
    <source>
        <dbReference type="Proteomes" id="UP001501612"/>
    </source>
</evidence>
<sequence>MTGTGADDATRVRHGREITEAAAALWSRQHQLATRYAATEADDGGGVVVVGAAEEFTAWLFDRSPTWRTLHSVRVTGESENPDILPAAMRNNRRIVDDGLQMVSVFAEDHCGPDVLDLLASQPIPYLLAPVPALNLKVVDGGAVLLEGPRVDGHRSLMSVHDQTSMSLARRYWRAVLRASRSAREAAEGRAPVVPGLTPRQRAVLALLARDVSDEQAAEVLDISVRTLRSEVAAVKTLLGVSSRFAAGLELGRRMAAARAVPAAPGRPGR</sequence>
<gene>
    <name evidence="2" type="ORF">GCM10009737_32390</name>
</gene>
<organism evidence="2 3">
    <name type="scientific">Nocardioides lentus</name>
    <dbReference type="NCBI Taxonomy" id="338077"/>
    <lineage>
        <taxon>Bacteria</taxon>
        <taxon>Bacillati</taxon>
        <taxon>Actinomycetota</taxon>
        <taxon>Actinomycetes</taxon>
        <taxon>Propionibacteriales</taxon>
        <taxon>Nocardioidaceae</taxon>
        <taxon>Nocardioides</taxon>
    </lineage>
</organism>
<protein>
    <recommendedName>
        <fullName evidence="1">HTH luxR-type domain-containing protein</fullName>
    </recommendedName>
</protein>
<dbReference type="SUPFAM" id="SSF46894">
    <property type="entry name" value="C-terminal effector domain of the bipartite response regulators"/>
    <property type="match status" value="1"/>
</dbReference>
<evidence type="ECO:0000259" key="1">
    <source>
        <dbReference type="SMART" id="SM00421"/>
    </source>
</evidence>
<dbReference type="Gene3D" id="1.10.10.10">
    <property type="entry name" value="Winged helix-like DNA-binding domain superfamily/Winged helix DNA-binding domain"/>
    <property type="match status" value="1"/>
</dbReference>
<accession>A0ABP5B0I4</accession>
<dbReference type="RefSeq" id="WP_344008666.1">
    <property type="nucleotide sequence ID" value="NZ_BAAAMY010000009.1"/>
</dbReference>
<dbReference type="InterPro" id="IPR016032">
    <property type="entry name" value="Sig_transdc_resp-reg_C-effctor"/>
</dbReference>
<dbReference type="SMART" id="SM00421">
    <property type="entry name" value="HTH_LUXR"/>
    <property type="match status" value="1"/>
</dbReference>
<dbReference type="Pfam" id="PF00196">
    <property type="entry name" value="GerE"/>
    <property type="match status" value="1"/>
</dbReference>
<name>A0ABP5B0I4_9ACTN</name>
<evidence type="ECO:0000313" key="2">
    <source>
        <dbReference type="EMBL" id="GAA1928052.1"/>
    </source>
</evidence>
<dbReference type="Proteomes" id="UP001501612">
    <property type="component" value="Unassembled WGS sequence"/>
</dbReference>
<proteinExistence type="predicted"/>
<keyword evidence="3" id="KW-1185">Reference proteome</keyword>
<reference evidence="3" key="1">
    <citation type="journal article" date="2019" name="Int. J. Syst. Evol. Microbiol.">
        <title>The Global Catalogue of Microorganisms (GCM) 10K type strain sequencing project: providing services to taxonomists for standard genome sequencing and annotation.</title>
        <authorList>
            <consortium name="The Broad Institute Genomics Platform"/>
            <consortium name="The Broad Institute Genome Sequencing Center for Infectious Disease"/>
            <person name="Wu L."/>
            <person name="Ma J."/>
        </authorList>
    </citation>
    <scope>NUCLEOTIDE SEQUENCE [LARGE SCALE GENOMIC DNA]</scope>
    <source>
        <strain evidence="3">JCM 14046</strain>
    </source>
</reference>